<dbReference type="SUPFAM" id="SSF81660">
    <property type="entry name" value="Metal cation-transporting ATPase, ATP-binding domain N"/>
    <property type="match status" value="1"/>
</dbReference>
<organism evidence="14 15">
    <name type="scientific">Anas platyrhynchos platyrhynchos</name>
    <name type="common">Northern mallard</name>
    <dbReference type="NCBI Taxonomy" id="8840"/>
    <lineage>
        <taxon>Eukaryota</taxon>
        <taxon>Metazoa</taxon>
        <taxon>Chordata</taxon>
        <taxon>Craniata</taxon>
        <taxon>Vertebrata</taxon>
        <taxon>Euteleostomi</taxon>
        <taxon>Archelosauria</taxon>
        <taxon>Archosauria</taxon>
        <taxon>Dinosauria</taxon>
        <taxon>Saurischia</taxon>
        <taxon>Theropoda</taxon>
        <taxon>Coelurosauria</taxon>
        <taxon>Aves</taxon>
        <taxon>Neognathae</taxon>
        <taxon>Galloanserae</taxon>
        <taxon>Anseriformes</taxon>
        <taxon>Anatidae</taxon>
        <taxon>Anatinae</taxon>
        <taxon>Anas</taxon>
    </lineage>
</organism>
<keyword evidence="15" id="KW-1185">Reference proteome</keyword>
<dbReference type="AlphaFoldDB" id="U3I7I2"/>
<evidence type="ECO:0000313" key="15">
    <source>
        <dbReference type="Proteomes" id="UP000016666"/>
    </source>
</evidence>
<comment type="similarity">
    <text evidence="2 12">Belongs to the cation transport ATPase (P-type) (TC 3.A.3) family. Type V subfamily.</text>
</comment>
<evidence type="ECO:0000256" key="8">
    <source>
        <dbReference type="ARBA" id="ARBA00022967"/>
    </source>
</evidence>
<feature type="transmembrane region" description="Helical" evidence="12">
    <location>
        <begin position="1079"/>
        <end position="1100"/>
    </location>
</feature>
<dbReference type="InterPro" id="IPR047821">
    <property type="entry name" value="P5B-type_ATPase"/>
</dbReference>
<dbReference type="OMA" id="TTWEMAV"/>
<evidence type="ECO:0000259" key="13">
    <source>
        <dbReference type="SMART" id="SM00831"/>
    </source>
</evidence>
<dbReference type="PANTHER" id="PTHR45630:SF1">
    <property type="entry name" value="CATION-TRANSPORTING ATPASE 13A4-RELATED"/>
    <property type="match status" value="1"/>
</dbReference>
<dbReference type="SUPFAM" id="SSF81653">
    <property type="entry name" value="Calcium ATPase, transduction domain A"/>
    <property type="match status" value="1"/>
</dbReference>
<dbReference type="Gene3D" id="3.40.50.1000">
    <property type="entry name" value="HAD superfamily/HAD-like"/>
    <property type="match status" value="1"/>
</dbReference>
<feature type="transmembrane region" description="Helical" evidence="12">
    <location>
        <begin position="223"/>
        <end position="242"/>
    </location>
</feature>
<feature type="transmembrane region" description="Helical" evidence="12">
    <location>
        <begin position="893"/>
        <end position="912"/>
    </location>
</feature>
<dbReference type="Pfam" id="PF00122">
    <property type="entry name" value="E1-E2_ATPase"/>
    <property type="match status" value="1"/>
</dbReference>
<dbReference type="PRINTS" id="PR00119">
    <property type="entry name" value="CATATPASE"/>
</dbReference>
<proteinExistence type="inferred from homology"/>
<keyword evidence="10 12" id="KW-0472">Membrane</keyword>
<dbReference type="CDD" id="cd07542">
    <property type="entry name" value="P-type_ATPase_cation"/>
    <property type="match status" value="1"/>
</dbReference>
<keyword evidence="5 12" id="KW-0547">Nucleotide-binding</keyword>
<dbReference type="GO" id="GO:0005789">
    <property type="term" value="C:endoplasmic reticulum membrane"/>
    <property type="evidence" value="ECO:0007669"/>
    <property type="project" value="TreeGrafter"/>
</dbReference>
<feature type="transmembrane region" description="Helical" evidence="12">
    <location>
        <begin position="34"/>
        <end position="53"/>
    </location>
</feature>
<dbReference type="FunFam" id="2.70.150.10:FF:000035">
    <property type="entry name" value="Cation-transporting ATPase"/>
    <property type="match status" value="1"/>
</dbReference>
<keyword evidence="8 12" id="KW-1278">Translocase</keyword>
<evidence type="ECO:0000256" key="7">
    <source>
        <dbReference type="ARBA" id="ARBA00022842"/>
    </source>
</evidence>
<reference evidence="14" key="2">
    <citation type="submission" date="2025-08" db="UniProtKB">
        <authorList>
            <consortium name="Ensembl"/>
        </authorList>
    </citation>
    <scope>IDENTIFICATION</scope>
</reference>
<dbReference type="GO" id="GO:0015203">
    <property type="term" value="F:polyamine transmembrane transporter activity"/>
    <property type="evidence" value="ECO:0007669"/>
    <property type="project" value="TreeGrafter"/>
</dbReference>
<feature type="transmembrane region" description="Helical" evidence="12">
    <location>
        <begin position="396"/>
        <end position="420"/>
    </location>
</feature>
<dbReference type="GO" id="GO:0046872">
    <property type="term" value="F:metal ion binding"/>
    <property type="evidence" value="ECO:0007669"/>
    <property type="project" value="UniProtKB-UniRule"/>
</dbReference>
<dbReference type="Pfam" id="PF13246">
    <property type="entry name" value="Cation_ATPase"/>
    <property type="match status" value="1"/>
</dbReference>
<dbReference type="InterPro" id="IPR059000">
    <property type="entry name" value="ATPase_P-type_domA"/>
</dbReference>
<accession>U3I7I2</accession>
<dbReference type="GO" id="GO:0016887">
    <property type="term" value="F:ATP hydrolysis activity"/>
    <property type="evidence" value="ECO:0007669"/>
    <property type="project" value="InterPro"/>
</dbReference>
<comment type="catalytic activity">
    <reaction evidence="11 12">
        <text>ATP + H2O = ADP + phosphate + H(+)</text>
        <dbReference type="Rhea" id="RHEA:13065"/>
        <dbReference type="ChEBI" id="CHEBI:15377"/>
        <dbReference type="ChEBI" id="CHEBI:15378"/>
        <dbReference type="ChEBI" id="CHEBI:30616"/>
        <dbReference type="ChEBI" id="CHEBI:43474"/>
        <dbReference type="ChEBI" id="CHEBI:456216"/>
    </reaction>
</comment>
<evidence type="ECO:0000256" key="4">
    <source>
        <dbReference type="ARBA" id="ARBA00022723"/>
    </source>
</evidence>
<dbReference type="Ensembl" id="ENSAPLT00000003802.2">
    <property type="protein sequence ID" value="ENSAPLP00000003203.2"/>
    <property type="gene ID" value="ENSAPLG00000003633.2"/>
</dbReference>
<feature type="transmembrane region" description="Helical" evidence="12">
    <location>
        <begin position="432"/>
        <end position="454"/>
    </location>
</feature>
<evidence type="ECO:0000256" key="9">
    <source>
        <dbReference type="ARBA" id="ARBA00022989"/>
    </source>
</evidence>
<dbReference type="SUPFAM" id="SSF56784">
    <property type="entry name" value="HAD-like"/>
    <property type="match status" value="1"/>
</dbReference>
<dbReference type="SUPFAM" id="SSF81665">
    <property type="entry name" value="Calcium ATPase, transmembrane domain M"/>
    <property type="match status" value="1"/>
</dbReference>
<feature type="domain" description="Cation-transporting P-type ATPase N-terminal" evidence="13">
    <location>
        <begin position="147"/>
        <end position="220"/>
    </location>
</feature>
<sequence length="1169" mass="130370">MGENPAKSHYAQLNQGEENEMEIFGYKTQGCRKALCIAGYILSCGALLLLFYWKPEWDVWANCIPCSLEEADIVLLRTTDEFQIYSRKSVTWISVSAVIKSKLDYPGISEEDSIFNEALMKPSLQVKSIQVQKIRYVWNIYAKQFQKVGALEDHHTCSAIHAKFGSGLTCNEQNIRRAICGPNSIDVPVIPIWKLLIKEVLNPFYVFQLFSVCLWFAEDYMEYATAIIIMSLLSISLTVYELRQQSVKLHRLVESHNNIMVTVCRNKEGFQELESHHLVPGDLLVLKEGKALLPCDAILISGQCIVNESMLTGESIPVTKTRLPQADNLKPWRMHCAEDYKKHVLFCGTEVIQTKGDDRGVAKAVVLRTGFNTAKGDLVRSILYPKPMNFKLYRDALRFLMCLIAFAAIGMIYTVCVFALNGEEAGEVVKKALDVITIAVPPALPAALTTGIIYTQRRLKKKGIFCISPQRINMCGQLNLICFDKVTSMSWLLFYPLQKLLVYLVLREGKALNNSLRFLSVIDDSSKHHIEGQGSTPATVVRPGPKASSASVEGVIILHQFPFSSALQRMSVIAQEIGGEKQVFTKGAPEMVATLCRAETVPSNFESKLLFYTAQGFRVIGLAYKSLQTGRQSTDLTREEVESDLTFLGLLIMENRLKKATKPVLEELSAAHIRSVMVTGDNIQTAVTVAKNAGMISPTNRVILVEANKIPGSFLASVTWKPLEENKTEEYGSLVSVNQTERRIRLAVGSGQYHFAMSGKSYQIIAQHFSHLLPKLLLNGTVFARMSPGQKSSLVEEFQKLDYFVGMCGDGANDCGALKVAHAGISLSEQEASVASPFTSQTPSIACVPELIREGRAALVTSFCMFKYMALYSTIQYLGVLLLYWQLNTFGNYQFLFQDLAITTVIGVTMSFTEAYPKLVPYRPPSQLISPPLLLSVVLNILFSLSMQIFGFLMVQKQPWYSRTDIHSACLSVDSHMENSSSVSSLGLHGMGDGAPNEADNGYKSYENTTVWLLSTINCLIVALVFSKGKPFRKPIYTNYVFILVLMGQLGVCLFLVFADIDGLYSKMDLVCTPTSWRISMVIMLAVTLAVSFLVEEAVIENRALWLLLKKTFRYHSKSHYKRLQRVLEQDSSWPPLNETFFSDSVAISVDENMGGHSNPTFDSNEDTL</sequence>
<dbReference type="PANTHER" id="PTHR45630">
    <property type="entry name" value="CATION-TRANSPORTING ATPASE-RELATED"/>
    <property type="match status" value="1"/>
</dbReference>
<keyword evidence="3 12" id="KW-0812">Transmembrane</keyword>
<reference evidence="14" key="3">
    <citation type="submission" date="2025-09" db="UniProtKB">
        <authorList>
            <consortium name="Ensembl"/>
        </authorList>
    </citation>
    <scope>IDENTIFICATION</scope>
</reference>
<evidence type="ECO:0000256" key="11">
    <source>
        <dbReference type="ARBA" id="ARBA00049360"/>
    </source>
</evidence>
<dbReference type="Gene3D" id="2.70.150.10">
    <property type="entry name" value="Calcium-transporting ATPase, cytoplasmic transduction domain A"/>
    <property type="match status" value="1"/>
</dbReference>
<feature type="transmembrane region" description="Helical" evidence="12">
    <location>
        <begin position="933"/>
        <end position="955"/>
    </location>
</feature>
<feature type="transmembrane region" description="Helical" evidence="12">
    <location>
        <begin position="1010"/>
        <end position="1027"/>
    </location>
</feature>
<dbReference type="InterPro" id="IPR023299">
    <property type="entry name" value="ATPase_P-typ_cyto_dom_N"/>
</dbReference>
<protein>
    <recommendedName>
        <fullName evidence="12">Cation-transporting ATPase</fullName>
        <ecNumber evidence="12">7.2.2.-</ecNumber>
    </recommendedName>
</protein>
<dbReference type="GO" id="GO:0005524">
    <property type="term" value="F:ATP binding"/>
    <property type="evidence" value="ECO:0007669"/>
    <property type="project" value="UniProtKB-UniRule"/>
</dbReference>
<evidence type="ECO:0000256" key="1">
    <source>
        <dbReference type="ARBA" id="ARBA00004141"/>
    </source>
</evidence>
<dbReference type="Gene3D" id="3.40.1110.10">
    <property type="entry name" value="Calcium-transporting ATPase, cytoplasmic domain N"/>
    <property type="match status" value="1"/>
</dbReference>
<dbReference type="InterPro" id="IPR006544">
    <property type="entry name" value="P-type_TPase_V"/>
</dbReference>
<dbReference type="HOGENOM" id="CLU_001828_0_0_1"/>
<keyword evidence="4 12" id="KW-0479">Metal-binding</keyword>
<reference evidence="14 15" key="1">
    <citation type="submission" date="2017-10" db="EMBL/GenBank/DDBJ databases">
        <title>A new Pekin duck reference genome.</title>
        <authorList>
            <person name="Hou Z.-C."/>
            <person name="Zhou Z.-K."/>
            <person name="Zhu F."/>
            <person name="Hou S.-S."/>
        </authorList>
    </citation>
    <scope>NUCLEOTIDE SEQUENCE [LARGE SCALE GENOMIC DNA]</scope>
</reference>
<dbReference type="InterPro" id="IPR047819">
    <property type="entry name" value="P5A-ATPase_N"/>
</dbReference>
<dbReference type="GeneTree" id="ENSGT00940000159448"/>
<feature type="transmembrane region" description="Helical" evidence="12">
    <location>
        <begin position="869"/>
        <end position="887"/>
    </location>
</feature>
<dbReference type="Pfam" id="PF12409">
    <property type="entry name" value="P5-ATPase"/>
    <property type="match status" value="1"/>
</dbReference>
<evidence type="ECO:0000256" key="10">
    <source>
        <dbReference type="ARBA" id="ARBA00023136"/>
    </source>
</evidence>
<dbReference type="InterPro" id="IPR023298">
    <property type="entry name" value="ATPase_P-typ_TM_dom_sf"/>
</dbReference>
<evidence type="ECO:0000256" key="3">
    <source>
        <dbReference type="ARBA" id="ARBA00022692"/>
    </source>
</evidence>
<dbReference type="InterPro" id="IPR004014">
    <property type="entry name" value="ATPase_P-typ_cation-transptr_N"/>
</dbReference>
<evidence type="ECO:0000256" key="6">
    <source>
        <dbReference type="ARBA" id="ARBA00022840"/>
    </source>
</evidence>
<feature type="transmembrane region" description="Helical" evidence="12">
    <location>
        <begin position="1039"/>
        <end position="1059"/>
    </location>
</feature>
<keyword evidence="6 12" id="KW-0067">ATP-binding</keyword>
<dbReference type="SMART" id="SM00831">
    <property type="entry name" value="Cation_ATPase_N"/>
    <property type="match status" value="1"/>
</dbReference>
<dbReference type="FunFam" id="1.20.1110.10:FF:000023">
    <property type="entry name" value="Cation-transporting ATPase"/>
    <property type="match status" value="1"/>
</dbReference>
<dbReference type="InterPro" id="IPR036412">
    <property type="entry name" value="HAD-like_sf"/>
</dbReference>
<dbReference type="GO" id="GO:0031902">
    <property type="term" value="C:late endosome membrane"/>
    <property type="evidence" value="ECO:0007669"/>
    <property type="project" value="TreeGrafter"/>
</dbReference>
<evidence type="ECO:0000256" key="5">
    <source>
        <dbReference type="ARBA" id="ARBA00022741"/>
    </source>
</evidence>
<keyword evidence="9 12" id="KW-1133">Transmembrane helix</keyword>
<evidence type="ECO:0000256" key="2">
    <source>
        <dbReference type="ARBA" id="ARBA00006000"/>
    </source>
</evidence>
<gene>
    <name evidence="14" type="primary">ATP13A4</name>
</gene>
<evidence type="ECO:0000313" key="14">
    <source>
        <dbReference type="Ensembl" id="ENSAPLP00000003203.2"/>
    </source>
</evidence>
<keyword evidence="7 12" id="KW-0460">Magnesium</keyword>
<dbReference type="InterPro" id="IPR023214">
    <property type="entry name" value="HAD_sf"/>
</dbReference>
<dbReference type="STRING" id="8840.ENSAPLP00000003203"/>
<dbReference type="EC" id="7.2.2.-" evidence="12"/>
<dbReference type="GO" id="GO:0015662">
    <property type="term" value="F:P-type ion transporter activity"/>
    <property type="evidence" value="ECO:0007669"/>
    <property type="project" value="InterPro"/>
</dbReference>
<dbReference type="InterPro" id="IPR008250">
    <property type="entry name" value="ATPase_P-typ_transduc_dom_A_sf"/>
</dbReference>
<dbReference type="NCBIfam" id="TIGR01494">
    <property type="entry name" value="ATPase_P-type"/>
    <property type="match status" value="2"/>
</dbReference>
<dbReference type="FunFam" id="3.40.50.1000:FF:000075">
    <property type="entry name" value="Cation-transporting ATPase"/>
    <property type="match status" value="1"/>
</dbReference>
<evidence type="ECO:0000256" key="12">
    <source>
        <dbReference type="RuleBase" id="RU362082"/>
    </source>
</evidence>
<dbReference type="GO" id="GO:0006874">
    <property type="term" value="P:intracellular calcium ion homeostasis"/>
    <property type="evidence" value="ECO:0007669"/>
    <property type="project" value="TreeGrafter"/>
</dbReference>
<dbReference type="Proteomes" id="UP000016666">
    <property type="component" value="Chromosome 9"/>
</dbReference>
<comment type="subcellular location">
    <subcellularLocation>
        <location evidence="1 12">Membrane</location>
        <topology evidence="1 12">Multi-pass membrane protein</topology>
    </subcellularLocation>
</comment>
<name>U3I7I2_ANAPP</name>
<dbReference type="InterPro" id="IPR001757">
    <property type="entry name" value="P_typ_ATPase"/>
</dbReference>
<dbReference type="Pfam" id="PF00690">
    <property type="entry name" value="Cation_ATPase_N"/>
    <property type="match status" value="1"/>
</dbReference>
<dbReference type="GO" id="GO:0019829">
    <property type="term" value="F:ATPase-coupled monoatomic cation transmembrane transporter activity"/>
    <property type="evidence" value="ECO:0007669"/>
    <property type="project" value="UniProtKB-UniRule"/>
</dbReference>